<dbReference type="SUPFAM" id="SSF69255">
    <property type="entry name" value="gp5 N-terminal domain-like"/>
    <property type="match status" value="1"/>
</dbReference>
<gene>
    <name evidence="2" type="ORF">OL231_00985</name>
</gene>
<dbReference type="Pfam" id="PF04717">
    <property type="entry name" value="Phage_base_V"/>
    <property type="match status" value="1"/>
</dbReference>
<name>A0AA46ZSW2_CAPOC</name>
<reference evidence="2" key="1">
    <citation type="submission" date="2022-10" db="EMBL/GenBank/DDBJ databases">
        <title>Complete genome sequence of Capnocytophaga ochracea KCOM 2812 isolated from actinomycosis lesion.</title>
        <authorList>
            <person name="Kook J.-K."/>
            <person name="Park S.-N."/>
            <person name="Lim Y.K."/>
        </authorList>
    </citation>
    <scope>NUCLEOTIDE SEQUENCE</scope>
    <source>
        <strain evidence="2">KCOM 28121</strain>
    </source>
</reference>
<dbReference type="EMBL" id="CP110230">
    <property type="protein sequence ID" value="UZD41142.1"/>
    <property type="molecule type" value="Genomic_DNA"/>
</dbReference>
<dbReference type="Gene3D" id="3.55.50.10">
    <property type="entry name" value="Baseplate protein-like domains"/>
    <property type="match status" value="1"/>
</dbReference>
<sequence length="1117" mass="127774">MENNSNFTGYRTNHPDDIAHFASVRSFQDFLVDKTNPVVMVTLTINDKGFLDNATFETHLTQHTNAHDEFTIIVNDTAIDDFKGQVMKNSKDLLGENITIHFHQFGSVIYSFKGIIANICNKKNEGGGYGTLHISGYAPSIVLDGGKTCQSYENKTLPEIIAEATAEYPQESQIHIEGLINNEEKIPYTVQYNESDYQFIQRLAKRYGEFFYYNGTQYIFGSRAQQTVTLYEGGDLSEVEFELMLKPQKFNYLSYNSQMTRTEVKGSDQTEPQYKENPFQFAAIQASEKVFAKTTDQTYGALPDEFRGDYLKEAVQREKEKREQLMQVRGKSRNPHVRIGGFVKLKDINDLPMETYRVIDVTHYQGEGDYYNEFIAIPDVFVAYYYDEQALPRAEQQPARVIDNNDPEGWGRVRVQFIWQEKHQTKTPWIRVVQPHAGGGKGFYFIPEIDEEVWVDFEDQNAERPFVVGSNYNGKEYSPFHNTNNDIKAIQTRSGVKIKINDSNGSLFLEDPSGNNIYMDGKQKISFNGATLEFNAQRIIMNATERTEITTNDYILNALSKIYVFSTWFKQQINGFMHLFSNSALINTTNAIDIEAKEAKLLGTEKSIVHSDNVAVVNSLGTAELKGKQGNKYTQKAEEVSSTPAEEIGLAVVHFRPLDTWRGEFGFDWLRVNDGAALTKEKPYEEIIEGGYGNGIVDLTRGATGTACLKLKTQYHQHCIKRKDITNTNTEYFVPYLSLFSKEFVDKLATSPNRPVILPQYEAEIQLLIEIEENIDKLEFEYNKDIFKLDKNVLSNKTVTSLTKGETIKITCLKDLDSDKEIKIYAYPKIDSSEPEMLLGSESQAVEEQDFYNKLESFLNRKLAGKIIILQNDSRVRKEKKFVLVPVMTNIHNIVGNDKIGSFSLIEKENLLSFLYQGLIIGFLEEGRALDLSSNRKFQIRIDSRRRKIYGDYIFKNGTPPNSKRTDGNIWEDKSGIFRYVQMLYLKENNQYKGYFTIFCFDENTYDSYNIPTTGQAGAVPGQVEKISTENVFLFNGIRGGQRKADTLPHEALHGLGLHHTHKDSTPIKEATRKYVYSNGNVNITNSTDNIMSYGNKIKKSLWRWQWHIINPNIKEK</sequence>
<dbReference type="Pfam" id="PF05954">
    <property type="entry name" value="Phage_GPD"/>
    <property type="match status" value="1"/>
</dbReference>
<dbReference type="AlphaFoldDB" id="A0AA46ZSW2"/>
<dbReference type="Gene3D" id="2.40.50.230">
    <property type="entry name" value="Gp5 N-terminal domain"/>
    <property type="match status" value="1"/>
</dbReference>
<evidence type="ECO:0000313" key="2">
    <source>
        <dbReference type="EMBL" id="UZD41142.1"/>
    </source>
</evidence>
<dbReference type="SUPFAM" id="SSF69279">
    <property type="entry name" value="Phage tail proteins"/>
    <property type="match status" value="1"/>
</dbReference>
<proteinExistence type="predicted"/>
<dbReference type="InterPro" id="IPR006531">
    <property type="entry name" value="Gp5/Vgr_OB"/>
</dbReference>
<accession>A0AA46ZSW2</accession>
<dbReference type="InterPro" id="IPR037026">
    <property type="entry name" value="Vgr_OB-fold_dom_sf"/>
</dbReference>
<protein>
    <submittedName>
        <fullName evidence="2">Phage baseplate assembly protein V</fullName>
    </submittedName>
</protein>
<feature type="domain" description="Gp5/Type VI secretion system Vgr protein OB-fold" evidence="1">
    <location>
        <begin position="397"/>
        <end position="472"/>
    </location>
</feature>
<dbReference type="Gene3D" id="2.30.110.50">
    <property type="match status" value="1"/>
</dbReference>
<dbReference type="RefSeq" id="WP_178977212.1">
    <property type="nucleotide sequence ID" value="NZ_CP110230.1"/>
</dbReference>
<dbReference type="Gene3D" id="4.10.220.110">
    <property type="match status" value="1"/>
</dbReference>
<dbReference type="Proteomes" id="UP001163262">
    <property type="component" value="Chromosome"/>
</dbReference>
<evidence type="ECO:0000313" key="3">
    <source>
        <dbReference type="Proteomes" id="UP001163262"/>
    </source>
</evidence>
<evidence type="ECO:0000259" key="1">
    <source>
        <dbReference type="Pfam" id="PF04717"/>
    </source>
</evidence>
<organism evidence="2 3">
    <name type="scientific">Capnocytophaga ochracea</name>
    <dbReference type="NCBI Taxonomy" id="1018"/>
    <lineage>
        <taxon>Bacteria</taxon>
        <taxon>Pseudomonadati</taxon>
        <taxon>Bacteroidota</taxon>
        <taxon>Flavobacteriia</taxon>
        <taxon>Flavobacteriales</taxon>
        <taxon>Flavobacteriaceae</taxon>
        <taxon>Capnocytophaga</taxon>
    </lineage>
</organism>